<dbReference type="InterPro" id="IPR009057">
    <property type="entry name" value="Homeodomain-like_sf"/>
</dbReference>
<dbReference type="PANTHER" id="PTHR43280:SF28">
    <property type="entry name" value="HTH-TYPE TRANSCRIPTIONAL ACTIVATOR RHAS"/>
    <property type="match status" value="1"/>
</dbReference>
<gene>
    <name evidence="6" type="ORF">GCM10008018_35670</name>
</gene>
<evidence type="ECO:0000313" key="7">
    <source>
        <dbReference type="Proteomes" id="UP000615455"/>
    </source>
</evidence>
<evidence type="ECO:0000256" key="1">
    <source>
        <dbReference type="ARBA" id="ARBA00023015"/>
    </source>
</evidence>
<feature type="domain" description="HTH araC/xylS-type" evidence="4">
    <location>
        <begin position="128"/>
        <end position="226"/>
    </location>
</feature>
<dbReference type="Proteomes" id="UP000615455">
    <property type="component" value="Unassembled WGS sequence"/>
</dbReference>
<comment type="caution">
    <text evidence="6">The sequence shown here is derived from an EMBL/GenBank/DDBJ whole genome shotgun (WGS) entry which is preliminary data.</text>
</comment>
<feature type="domain" description="Fe/B12 periplasmic-binding" evidence="5">
    <location>
        <begin position="230"/>
        <end position="495"/>
    </location>
</feature>
<dbReference type="InterPro" id="IPR018060">
    <property type="entry name" value="HTH_AraC"/>
</dbReference>
<reference evidence="7" key="1">
    <citation type="journal article" date="2019" name="Int. J. Syst. Evol. Microbiol.">
        <title>The Global Catalogue of Microorganisms (GCM) 10K type strain sequencing project: providing services to taxonomists for standard genome sequencing and annotation.</title>
        <authorList>
            <consortium name="The Broad Institute Genomics Platform"/>
            <consortium name="The Broad Institute Genome Sequencing Center for Infectious Disease"/>
            <person name="Wu L."/>
            <person name="Ma J."/>
        </authorList>
    </citation>
    <scope>NUCLEOTIDE SEQUENCE [LARGE SCALE GENOMIC DNA]</scope>
    <source>
        <strain evidence="7">CGMCC 1.15043</strain>
    </source>
</reference>
<dbReference type="PROSITE" id="PS01124">
    <property type="entry name" value="HTH_ARAC_FAMILY_2"/>
    <property type="match status" value="1"/>
</dbReference>
<accession>A0ABQ1ETA1</accession>
<sequence length="511" mass="59049">MIHLFGRTYPLQEGSGFLLKSGDEYEVKSGATRGLELAWIAFDVLVEIANTEMERHFQKGTAAFPTYGALPQQLMPPLVDTVKQLAQSLRDPKEQQRNRPDMLFQKLMYMLLDLRPLEEDTPSEEIIQRTISYMEHYYADDISRDKLAEIAGLSPWYYSYLFKKIKGSSPMHYLNDIRLNRAKELLVLQNYSIKEAAKHSGYADETYFRKKFKQVVGLTPTAFSRSKLERIACLSYTYTSHLLALGVIPFATQVNRQREMHREQYHQHIAVHLRRTLFMEHQMWDSDCHTLSEVQPSVIICDDLLMRGESGAAMKQIGPCLVIPWLSEDWRSHFGRIAKFLQLEEKAVQWLRDYRNKAEQARKQLRLALGEETVMLLRISSGQLIIYGMRNVGALLFGDLQLHCPYDVDRIDVEKQIDIDFLAACKPAHLLLVIDEDPASLRYWEQLRASKEWEELPAVASNHLYHVPAYPWLEYSPTAHELMIEEALLLLCPQDKSSTAQKGTKTPHPCT</sequence>
<dbReference type="Pfam" id="PF12833">
    <property type="entry name" value="HTH_18"/>
    <property type="match status" value="1"/>
</dbReference>
<evidence type="ECO:0000259" key="4">
    <source>
        <dbReference type="PROSITE" id="PS01124"/>
    </source>
</evidence>
<evidence type="ECO:0000256" key="2">
    <source>
        <dbReference type="ARBA" id="ARBA00023125"/>
    </source>
</evidence>
<dbReference type="InterPro" id="IPR002491">
    <property type="entry name" value="ABC_transptr_periplasmic_BD"/>
</dbReference>
<dbReference type="PANTHER" id="PTHR43280">
    <property type="entry name" value="ARAC-FAMILY TRANSCRIPTIONAL REGULATOR"/>
    <property type="match status" value="1"/>
</dbReference>
<dbReference type="Gene3D" id="1.10.10.60">
    <property type="entry name" value="Homeodomain-like"/>
    <property type="match status" value="2"/>
</dbReference>
<evidence type="ECO:0000256" key="3">
    <source>
        <dbReference type="ARBA" id="ARBA00023163"/>
    </source>
</evidence>
<proteinExistence type="predicted"/>
<organism evidence="6 7">
    <name type="scientific">Paenibacillus marchantiophytorum</name>
    <dbReference type="NCBI Taxonomy" id="1619310"/>
    <lineage>
        <taxon>Bacteria</taxon>
        <taxon>Bacillati</taxon>
        <taxon>Bacillota</taxon>
        <taxon>Bacilli</taxon>
        <taxon>Bacillales</taxon>
        <taxon>Paenibacillaceae</taxon>
        <taxon>Paenibacillus</taxon>
    </lineage>
</organism>
<evidence type="ECO:0008006" key="8">
    <source>
        <dbReference type="Google" id="ProtNLM"/>
    </source>
</evidence>
<name>A0ABQ1ETA1_9BACL</name>
<keyword evidence="2" id="KW-0238">DNA-binding</keyword>
<dbReference type="Pfam" id="PF01497">
    <property type="entry name" value="Peripla_BP_2"/>
    <property type="match status" value="1"/>
</dbReference>
<protein>
    <recommendedName>
        <fullName evidence="8">Helix-turn-helix domain-containing protein</fullName>
    </recommendedName>
</protein>
<keyword evidence="3" id="KW-0804">Transcription</keyword>
<dbReference type="EMBL" id="BMHE01000017">
    <property type="protein sequence ID" value="GFZ86418.1"/>
    <property type="molecule type" value="Genomic_DNA"/>
</dbReference>
<keyword evidence="7" id="KW-1185">Reference proteome</keyword>
<evidence type="ECO:0000259" key="5">
    <source>
        <dbReference type="PROSITE" id="PS50983"/>
    </source>
</evidence>
<dbReference type="PROSITE" id="PS50983">
    <property type="entry name" value="FE_B12_PBP"/>
    <property type="match status" value="1"/>
</dbReference>
<dbReference type="SUPFAM" id="SSF53807">
    <property type="entry name" value="Helical backbone' metal receptor"/>
    <property type="match status" value="1"/>
</dbReference>
<dbReference type="Gene3D" id="3.40.50.1980">
    <property type="entry name" value="Nitrogenase molybdenum iron protein domain"/>
    <property type="match status" value="2"/>
</dbReference>
<keyword evidence="1" id="KW-0805">Transcription regulation</keyword>
<dbReference type="SMART" id="SM00342">
    <property type="entry name" value="HTH_ARAC"/>
    <property type="match status" value="1"/>
</dbReference>
<evidence type="ECO:0000313" key="6">
    <source>
        <dbReference type="EMBL" id="GFZ86418.1"/>
    </source>
</evidence>
<dbReference type="SUPFAM" id="SSF46689">
    <property type="entry name" value="Homeodomain-like"/>
    <property type="match status" value="2"/>
</dbReference>